<evidence type="ECO:0000313" key="2">
    <source>
        <dbReference type="EMBL" id="POY37629.1"/>
    </source>
</evidence>
<dbReference type="GO" id="GO:0032259">
    <property type="term" value="P:methylation"/>
    <property type="evidence" value="ECO:0007669"/>
    <property type="project" value="UniProtKB-KW"/>
</dbReference>
<reference evidence="2 3" key="1">
    <citation type="submission" date="2018-01" db="EMBL/GenBank/DDBJ databases">
        <authorList>
            <person name="Gaut B.S."/>
            <person name="Morton B.R."/>
            <person name="Clegg M.T."/>
            <person name="Duvall M.R."/>
        </authorList>
    </citation>
    <scope>NUCLEOTIDE SEQUENCE [LARGE SCALE GENOMIC DNA]</scope>
    <source>
        <strain evidence="2 3">HR-AY</strain>
    </source>
</reference>
<proteinExistence type="predicted"/>
<accession>A0A2S5A5P9</accession>
<gene>
    <name evidence="2" type="ORF">C3L50_13715</name>
</gene>
<feature type="domain" description="SET" evidence="1">
    <location>
        <begin position="25"/>
        <end position="134"/>
    </location>
</feature>
<dbReference type="OrthoDB" id="279507at2"/>
<dbReference type="SUPFAM" id="SSF82199">
    <property type="entry name" value="SET domain"/>
    <property type="match status" value="1"/>
</dbReference>
<dbReference type="Gene3D" id="2.170.270.10">
    <property type="entry name" value="SET domain"/>
    <property type="match status" value="1"/>
</dbReference>
<dbReference type="InterPro" id="IPR009207">
    <property type="entry name" value="SET7_MeTrfase"/>
</dbReference>
<evidence type="ECO:0000259" key="1">
    <source>
        <dbReference type="PROSITE" id="PS50280"/>
    </source>
</evidence>
<dbReference type="GO" id="GO:0062122">
    <property type="term" value="F:histone H3K37 methyltransferase activity"/>
    <property type="evidence" value="ECO:0007669"/>
    <property type="project" value="InterPro"/>
</dbReference>
<name>A0A2S5A5P9_9FLAO</name>
<keyword evidence="2" id="KW-0808">Transferase</keyword>
<evidence type="ECO:0000313" key="3">
    <source>
        <dbReference type="Proteomes" id="UP000237310"/>
    </source>
</evidence>
<dbReference type="RefSeq" id="WP_103806753.1">
    <property type="nucleotide sequence ID" value="NZ_PQVG01000008.1"/>
</dbReference>
<dbReference type="Pfam" id="PF00856">
    <property type="entry name" value="SET"/>
    <property type="match status" value="1"/>
</dbReference>
<keyword evidence="3" id="KW-1185">Reference proteome</keyword>
<keyword evidence="2" id="KW-0489">Methyltransferase</keyword>
<comment type="caution">
    <text evidence="2">The sequence shown here is derived from an EMBL/GenBank/DDBJ whole genome shotgun (WGS) entry which is preliminary data.</text>
</comment>
<sequence length="152" mass="17620">MRSFFSYFKKFKSDKNIFFVTKPNNSIYVAISTIHGRGVFAQHPIKVGSIIEECPIIKMKLQEMTVRKHMLLNYYAFMIDEQSEYTGIALGYGSLYNHSDNCNAIYYFNKDKELMIFEAVQPIAKDEEITINYLGPESAGQSIESWFNKPEL</sequence>
<dbReference type="InterPro" id="IPR001214">
    <property type="entry name" value="SET_dom"/>
</dbReference>
<protein>
    <submittedName>
        <fullName evidence="2">SET domain-containing protein-lysine N-methyltransferase</fullName>
    </submittedName>
</protein>
<dbReference type="PROSITE" id="PS50280">
    <property type="entry name" value="SET"/>
    <property type="match status" value="1"/>
</dbReference>
<dbReference type="EMBL" id="PQVG01000008">
    <property type="protein sequence ID" value="POY37629.1"/>
    <property type="molecule type" value="Genomic_DNA"/>
</dbReference>
<organism evidence="2 3">
    <name type="scientific">Flavobacterium alvei</name>
    <dbReference type="NCBI Taxonomy" id="2080416"/>
    <lineage>
        <taxon>Bacteria</taxon>
        <taxon>Pseudomonadati</taxon>
        <taxon>Bacteroidota</taxon>
        <taxon>Flavobacteriia</taxon>
        <taxon>Flavobacteriales</taxon>
        <taxon>Flavobacteriaceae</taxon>
        <taxon>Flavobacterium</taxon>
    </lineage>
</organism>
<dbReference type="PIRSF" id="PIRSF022536">
    <property type="entry name" value="A612L_SET"/>
    <property type="match status" value="1"/>
</dbReference>
<dbReference type="InterPro" id="IPR046341">
    <property type="entry name" value="SET_dom_sf"/>
</dbReference>
<dbReference type="AlphaFoldDB" id="A0A2S5A5P9"/>
<dbReference type="Proteomes" id="UP000237310">
    <property type="component" value="Unassembled WGS sequence"/>
</dbReference>